<accession>A0A8T0U9Q6</accession>
<reference evidence="1" key="1">
    <citation type="submission" date="2020-05" db="EMBL/GenBank/DDBJ databases">
        <title>WGS assembly of Panicum virgatum.</title>
        <authorList>
            <person name="Lovell J.T."/>
            <person name="Jenkins J."/>
            <person name="Shu S."/>
            <person name="Juenger T.E."/>
            <person name="Schmutz J."/>
        </authorList>
    </citation>
    <scope>NUCLEOTIDE SEQUENCE</scope>
    <source>
        <strain evidence="1">AP13</strain>
    </source>
</reference>
<dbReference type="AlphaFoldDB" id="A0A8T0U9Q6"/>
<dbReference type="Proteomes" id="UP000823388">
    <property type="component" value="Chromosome 3N"/>
</dbReference>
<sequence>MLPANVQGRLRPLSATAHQVLDQMSGRQIFHLELLSWPSYHLLHTKPHCILCFSIPSSLSNIVKYQSHLVTMTTTSTRLV</sequence>
<evidence type="ECO:0000313" key="2">
    <source>
        <dbReference type="Proteomes" id="UP000823388"/>
    </source>
</evidence>
<protein>
    <submittedName>
        <fullName evidence="1">Uncharacterized protein</fullName>
    </submittedName>
</protein>
<gene>
    <name evidence="1" type="ORF">PVAP13_3NG238101</name>
</gene>
<keyword evidence="2" id="KW-1185">Reference proteome</keyword>
<name>A0A8T0U9Q6_PANVG</name>
<organism evidence="1 2">
    <name type="scientific">Panicum virgatum</name>
    <name type="common">Blackwell switchgrass</name>
    <dbReference type="NCBI Taxonomy" id="38727"/>
    <lineage>
        <taxon>Eukaryota</taxon>
        <taxon>Viridiplantae</taxon>
        <taxon>Streptophyta</taxon>
        <taxon>Embryophyta</taxon>
        <taxon>Tracheophyta</taxon>
        <taxon>Spermatophyta</taxon>
        <taxon>Magnoliopsida</taxon>
        <taxon>Liliopsida</taxon>
        <taxon>Poales</taxon>
        <taxon>Poaceae</taxon>
        <taxon>PACMAD clade</taxon>
        <taxon>Panicoideae</taxon>
        <taxon>Panicodae</taxon>
        <taxon>Paniceae</taxon>
        <taxon>Panicinae</taxon>
        <taxon>Panicum</taxon>
        <taxon>Panicum sect. Hiantes</taxon>
    </lineage>
</organism>
<dbReference type="EMBL" id="CM029042">
    <property type="protein sequence ID" value="KAG2621422.1"/>
    <property type="molecule type" value="Genomic_DNA"/>
</dbReference>
<proteinExistence type="predicted"/>
<comment type="caution">
    <text evidence="1">The sequence shown here is derived from an EMBL/GenBank/DDBJ whole genome shotgun (WGS) entry which is preliminary data.</text>
</comment>
<evidence type="ECO:0000313" key="1">
    <source>
        <dbReference type="EMBL" id="KAG2621422.1"/>
    </source>
</evidence>